<sequence length="232" mass="26201">MIRHTFCRLVLLALLVSMASAAWAQTTAPTATAPAAKVKIDHVKDLIDDYLQGRERELFFAAAGVDGELTKTEFATAGKKQKTFVRSYDRWEVAVVHDADKSVKLSWPEAEKYRLAVKKRVLRLFDKNKDGKLLGAERDQANAYLARGLRGMSGRLGSLMSRGGGMFGQGLTRQYDTNKDGKLDDSERAAMQEGLRKRAEQYRRNWELRRYDTNKDGKLDEKEIAARDKVQA</sequence>
<evidence type="ECO:0000313" key="2">
    <source>
        <dbReference type="EMBL" id="KKM71307.1"/>
    </source>
</evidence>
<dbReference type="InterPro" id="IPR002048">
    <property type="entry name" value="EF_hand_dom"/>
</dbReference>
<evidence type="ECO:0000259" key="1">
    <source>
        <dbReference type="Pfam" id="PF13202"/>
    </source>
</evidence>
<dbReference type="InterPro" id="IPR011992">
    <property type="entry name" value="EF-hand-dom_pair"/>
</dbReference>
<gene>
    <name evidence="2" type="ORF">LCGC14_1431990</name>
</gene>
<feature type="domain" description="EF-hand" evidence="1">
    <location>
        <begin position="209"/>
        <end position="224"/>
    </location>
</feature>
<dbReference type="AlphaFoldDB" id="A0A0F9MQ50"/>
<dbReference type="Gene3D" id="1.10.238.10">
    <property type="entry name" value="EF-hand"/>
    <property type="match status" value="1"/>
</dbReference>
<dbReference type="Pfam" id="PF13202">
    <property type="entry name" value="EF-hand_5"/>
    <property type="match status" value="2"/>
</dbReference>
<dbReference type="GO" id="GO:0005509">
    <property type="term" value="F:calcium ion binding"/>
    <property type="evidence" value="ECO:0007669"/>
    <property type="project" value="InterPro"/>
</dbReference>
<proteinExistence type="predicted"/>
<organism evidence="2">
    <name type="scientific">marine sediment metagenome</name>
    <dbReference type="NCBI Taxonomy" id="412755"/>
    <lineage>
        <taxon>unclassified sequences</taxon>
        <taxon>metagenomes</taxon>
        <taxon>ecological metagenomes</taxon>
    </lineage>
</organism>
<dbReference type="PROSITE" id="PS00018">
    <property type="entry name" value="EF_HAND_1"/>
    <property type="match status" value="1"/>
</dbReference>
<accession>A0A0F9MQ50</accession>
<name>A0A0F9MQ50_9ZZZZ</name>
<feature type="non-terminal residue" evidence="2">
    <location>
        <position position="232"/>
    </location>
</feature>
<dbReference type="SUPFAM" id="SSF47473">
    <property type="entry name" value="EF-hand"/>
    <property type="match status" value="1"/>
</dbReference>
<protein>
    <recommendedName>
        <fullName evidence="1">EF-hand domain-containing protein</fullName>
    </recommendedName>
</protein>
<reference evidence="2" key="1">
    <citation type="journal article" date="2015" name="Nature">
        <title>Complex archaea that bridge the gap between prokaryotes and eukaryotes.</title>
        <authorList>
            <person name="Spang A."/>
            <person name="Saw J.H."/>
            <person name="Jorgensen S.L."/>
            <person name="Zaremba-Niedzwiedzka K."/>
            <person name="Martijn J."/>
            <person name="Lind A.E."/>
            <person name="van Eijk R."/>
            <person name="Schleper C."/>
            <person name="Guy L."/>
            <person name="Ettema T.J."/>
        </authorList>
    </citation>
    <scope>NUCLEOTIDE SEQUENCE</scope>
</reference>
<feature type="domain" description="EF-hand" evidence="1">
    <location>
        <begin position="173"/>
        <end position="187"/>
    </location>
</feature>
<dbReference type="InterPro" id="IPR018247">
    <property type="entry name" value="EF_Hand_1_Ca_BS"/>
</dbReference>
<comment type="caution">
    <text evidence="2">The sequence shown here is derived from an EMBL/GenBank/DDBJ whole genome shotgun (WGS) entry which is preliminary data.</text>
</comment>
<dbReference type="EMBL" id="LAZR01009666">
    <property type="protein sequence ID" value="KKM71307.1"/>
    <property type="molecule type" value="Genomic_DNA"/>
</dbReference>